<dbReference type="Pfam" id="PF02627">
    <property type="entry name" value="CMD"/>
    <property type="match status" value="1"/>
</dbReference>
<dbReference type="AlphaFoldDB" id="A0A8J2XUA3"/>
<gene>
    <name evidence="2" type="primary">mip</name>
    <name evidence="2" type="ORF">GCM10011511_32020</name>
</gene>
<evidence type="ECO:0000313" key="3">
    <source>
        <dbReference type="Proteomes" id="UP000607559"/>
    </source>
</evidence>
<proteinExistence type="predicted"/>
<dbReference type="RefSeq" id="WP_188933418.1">
    <property type="nucleotide sequence ID" value="NZ_BMJC01000003.1"/>
</dbReference>
<dbReference type="InterPro" id="IPR003779">
    <property type="entry name" value="CMD-like"/>
</dbReference>
<dbReference type="InterPro" id="IPR029032">
    <property type="entry name" value="AhpD-like"/>
</dbReference>
<dbReference type="GO" id="GO:0051920">
    <property type="term" value="F:peroxiredoxin activity"/>
    <property type="evidence" value="ECO:0007669"/>
    <property type="project" value="InterPro"/>
</dbReference>
<sequence length="178" mass="19900">MLPFVVPSRDQLAPEAQVLYDQFQQSGGKMPNLYATIGYSANALVTYVQYSRGQAKNTFHVRDREGIFLIVSQLNGCEYCLASHTASALKAGWKEEDTLAIRAGNHPDKKWQVIYAIVRSVIENKGEVADALLRDFSALGYNDAAIMDLFVLINVMSFTNYVYRLIKVPIDYPSAKPV</sequence>
<name>A0A8J2XUA3_9BACT</name>
<feature type="domain" description="Carboxymuconolactone decarboxylase-like" evidence="1">
    <location>
        <begin position="52"/>
        <end position="113"/>
    </location>
</feature>
<reference evidence="2" key="1">
    <citation type="journal article" date="2014" name="Int. J. Syst. Evol. Microbiol.">
        <title>Complete genome sequence of Corynebacterium casei LMG S-19264T (=DSM 44701T), isolated from a smear-ripened cheese.</title>
        <authorList>
            <consortium name="US DOE Joint Genome Institute (JGI-PGF)"/>
            <person name="Walter F."/>
            <person name="Albersmeier A."/>
            <person name="Kalinowski J."/>
            <person name="Ruckert C."/>
        </authorList>
    </citation>
    <scope>NUCLEOTIDE SEQUENCE</scope>
    <source>
        <strain evidence="2">CGMCC 1.15448</strain>
    </source>
</reference>
<dbReference type="PANTHER" id="PTHR35446">
    <property type="entry name" value="SI:CH211-175M2.5"/>
    <property type="match status" value="1"/>
</dbReference>
<keyword evidence="3" id="KW-1185">Reference proteome</keyword>
<protein>
    <submittedName>
        <fullName evidence="2">Alkyl hydroperoxide reductase AhpD</fullName>
    </submittedName>
</protein>
<reference evidence="2" key="2">
    <citation type="submission" date="2020-09" db="EMBL/GenBank/DDBJ databases">
        <authorList>
            <person name="Sun Q."/>
            <person name="Zhou Y."/>
        </authorList>
    </citation>
    <scope>NUCLEOTIDE SEQUENCE</scope>
    <source>
        <strain evidence="2">CGMCC 1.15448</strain>
    </source>
</reference>
<dbReference type="Proteomes" id="UP000607559">
    <property type="component" value="Unassembled WGS sequence"/>
</dbReference>
<dbReference type="SUPFAM" id="SSF69118">
    <property type="entry name" value="AhpD-like"/>
    <property type="match status" value="1"/>
</dbReference>
<dbReference type="NCBIfam" id="TIGR00778">
    <property type="entry name" value="ahpD_dom"/>
    <property type="match status" value="1"/>
</dbReference>
<dbReference type="PANTHER" id="PTHR35446:SF3">
    <property type="entry name" value="CMD DOMAIN-CONTAINING PROTEIN"/>
    <property type="match status" value="1"/>
</dbReference>
<organism evidence="2 3">
    <name type="scientific">Puia dinghuensis</name>
    <dbReference type="NCBI Taxonomy" id="1792502"/>
    <lineage>
        <taxon>Bacteria</taxon>
        <taxon>Pseudomonadati</taxon>
        <taxon>Bacteroidota</taxon>
        <taxon>Chitinophagia</taxon>
        <taxon>Chitinophagales</taxon>
        <taxon>Chitinophagaceae</taxon>
        <taxon>Puia</taxon>
    </lineage>
</organism>
<dbReference type="InterPro" id="IPR004675">
    <property type="entry name" value="AhpD_core"/>
</dbReference>
<dbReference type="EMBL" id="BMJC01000003">
    <property type="protein sequence ID" value="GGB06183.1"/>
    <property type="molecule type" value="Genomic_DNA"/>
</dbReference>
<dbReference type="Gene3D" id="1.20.1290.10">
    <property type="entry name" value="AhpD-like"/>
    <property type="match status" value="1"/>
</dbReference>
<comment type="caution">
    <text evidence="2">The sequence shown here is derived from an EMBL/GenBank/DDBJ whole genome shotgun (WGS) entry which is preliminary data.</text>
</comment>
<evidence type="ECO:0000313" key="2">
    <source>
        <dbReference type="EMBL" id="GGB06183.1"/>
    </source>
</evidence>
<accession>A0A8J2XUA3</accession>
<evidence type="ECO:0000259" key="1">
    <source>
        <dbReference type="Pfam" id="PF02627"/>
    </source>
</evidence>